<dbReference type="InterPro" id="IPR036058">
    <property type="entry name" value="Kazal_dom_sf"/>
</dbReference>
<sequence length="233" mass="25656">MTSTVTGSAPKVCEDAESDDTLEKTVVIREEVIIAVQLCETVSCRRGEHCVFKDDVAICECLSSCPQDNHPVCGSNRQTYASHCHLHREACLENKRLRVIHRGPCSRARSTERHVDDEEASIEFIGTTTHERPFTPVQPRSTNESAAVVATHATVLEERPTTLAAAVPIRKIDVDTCDHSNFALLISNIILHFQSSYGGNKAWTLEEGNWRIPAILVASTCLQSTCSGTCTTY</sequence>
<dbReference type="GO" id="GO:0030154">
    <property type="term" value="P:cell differentiation"/>
    <property type="evidence" value="ECO:0007669"/>
    <property type="project" value="TreeGrafter"/>
</dbReference>
<dbReference type="GO" id="GO:0030510">
    <property type="term" value="P:regulation of BMP signaling pathway"/>
    <property type="evidence" value="ECO:0007669"/>
    <property type="project" value="TreeGrafter"/>
</dbReference>
<reference evidence="5" key="1">
    <citation type="submission" date="2016-06" db="UniProtKB">
        <authorList>
            <consortium name="WormBaseParasite"/>
        </authorList>
    </citation>
    <scope>IDENTIFICATION</scope>
</reference>
<dbReference type="AlphaFoldDB" id="A0A183IEX0"/>
<dbReference type="SMART" id="SM00280">
    <property type="entry name" value="KAZAL"/>
    <property type="match status" value="1"/>
</dbReference>
<dbReference type="PROSITE" id="PS51465">
    <property type="entry name" value="KAZAL_2"/>
    <property type="match status" value="1"/>
</dbReference>
<accession>A0A183IEX0</accession>
<dbReference type="Proteomes" id="UP000270296">
    <property type="component" value="Unassembled WGS sequence"/>
</dbReference>
<proteinExistence type="predicted"/>
<dbReference type="InterPro" id="IPR050653">
    <property type="entry name" value="Prot_Inhib_GrowthFact_Antg"/>
</dbReference>
<dbReference type="PANTHER" id="PTHR10913:SF81">
    <property type="entry name" value="KAZAL-LIKE DOMAIN-CONTAINING PROTEIN"/>
    <property type="match status" value="1"/>
</dbReference>
<feature type="domain" description="Kazal-like" evidence="2">
    <location>
        <begin position="60"/>
        <end position="107"/>
    </location>
</feature>
<dbReference type="Pfam" id="PF07648">
    <property type="entry name" value="Kazal_2"/>
    <property type="match status" value="1"/>
</dbReference>
<evidence type="ECO:0000256" key="1">
    <source>
        <dbReference type="ARBA" id="ARBA00023157"/>
    </source>
</evidence>
<dbReference type="GO" id="GO:0005615">
    <property type="term" value="C:extracellular space"/>
    <property type="evidence" value="ECO:0007669"/>
    <property type="project" value="TreeGrafter"/>
</dbReference>
<gene>
    <name evidence="3" type="ORF">SBAD_LOCUS2164</name>
</gene>
<dbReference type="InterPro" id="IPR002350">
    <property type="entry name" value="Kazal_dom"/>
</dbReference>
<name>A0A183IEX0_9BILA</name>
<evidence type="ECO:0000313" key="3">
    <source>
        <dbReference type="EMBL" id="VDO96752.1"/>
    </source>
</evidence>
<organism evidence="5">
    <name type="scientific">Soboliphyme baturini</name>
    <dbReference type="NCBI Taxonomy" id="241478"/>
    <lineage>
        <taxon>Eukaryota</taxon>
        <taxon>Metazoa</taxon>
        <taxon>Ecdysozoa</taxon>
        <taxon>Nematoda</taxon>
        <taxon>Enoplea</taxon>
        <taxon>Dorylaimia</taxon>
        <taxon>Dioctophymatida</taxon>
        <taxon>Dioctophymatoidea</taxon>
        <taxon>Soboliphymatidae</taxon>
        <taxon>Soboliphyme</taxon>
    </lineage>
</organism>
<dbReference type="OrthoDB" id="328123at2759"/>
<dbReference type="SUPFAM" id="SSF100895">
    <property type="entry name" value="Kazal-type serine protease inhibitors"/>
    <property type="match status" value="1"/>
</dbReference>
<evidence type="ECO:0000313" key="4">
    <source>
        <dbReference type="Proteomes" id="UP000270296"/>
    </source>
</evidence>
<evidence type="ECO:0000259" key="2">
    <source>
        <dbReference type="PROSITE" id="PS51465"/>
    </source>
</evidence>
<dbReference type="Gene3D" id="3.30.60.30">
    <property type="match status" value="1"/>
</dbReference>
<reference evidence="3 4" key="2">
    <citation type="submission" date="2018-11" db="EMBL/GenBank/DDBJ databases">
        <authorList>
            <consortium name="Pathogen Informatics"/>
        </authorList>
    </citation>
    <scope>NUCLEOTIDE SEQUENCE [LARGE SCALE GENOMIC DNA]</scope>
</reference>
<keyword evidence="1" id="KW-1015">Disulfide bond</keyword>
<dbReference type="EMBL" id="UZAM01007111">
    <property type="protein sequence ID" value="VDO96752.1"/>
    <property type="molecule type" value="Genomic_DNA"/>
</dbReference>
<protein>
    <submittedName>
        <fullName evidence="5">Kazal-like domain-containing protein</fullName>
    </submittedName>
</protein>
<dbReference type="CDD" id="cd00104">
    <property type="entry name" value="KAZAL_FS"/>
    <property type="match status" value="1"/>
</dbReference>
<dbReference type="WBParaSite" id="SBAD_0000226701-mRNA-1">
    <property type="protein sequence ID" value="SBAD_0000226701-mRNA-1"/>
    <property type="gene ID" value="SBAD_0000226701"/>
</dbReference>
<evidence type="ECO:0000313" key="5">
    <source>
        <dbReference type="WBParaSite" id="SBAD_0000226701-mRNA-1"/>
    </source>
</evidence>
<keyword evidence="4" id="KW-1185">Reference proteome</keyword>
<dbReference type="PANTHER" id="PTHR10913">
    <property type="entry name" value="FOLLISTATIN-RELATED"/>
    <property type="match status" value="1"/>
</dbReference>